<dbReference type="PANTHER" id="PTHR12403">
    <property type="entry name" value="TRAFFICKING PROTEIN PARTICLE COMPLEX SUBUNIT 2"/>
    <property type="match status" value="1"/>
</dbReference>
<dbReference type="EMBL" id="NHYD01003373">
    <property type="protein sequence ID" value="PPQ79552.1"/>
    <property type="molecule type" value="Genomic_DNA"/>
</dbReference>
<dbReference type="AlphaFoldDB" id="A0A409WM38"/>
<organism evidence="1 2">
    <name type="scientific">Psilocybe cyanescens</name>
    <dbReference type="NCBI Taxonomy" id="93625"/>
    <lineage>
        <taxon>Eukaryota</taxon>
        <taxon>Fungi</taxon>
        <taxon>Dikarya</taxon>
        <taxon>Basidiomycota</taxon>
        <taxon>Agaricomycotina</taxon>
        <taxon>Agaricomycetes</taxon>
        <taxon>Agaricomycetidae</taxon>
        <taxon>Agaricales</taxon>
        <taxon>Agaricineae</taxon>
        <taxon>Strophariaceae</taxon>
        <taxon>Psilocybe</taxon>
    </lineage>
</organism>
<dbReference type="OrthoDB" id="10252102at2759"/>
<dbReference type="InParanoid" id="A0A409WM38"/>
<dbReference type="InterPro" id="IPR011012">
    <property type="entry name" value="Longin-like_dom_sf"/>
</dbReference>
<protein>
    <submittedName>
        <fullName evidence="1">Uncharacterized protein</fullName>
    </submittedName>
</protein>
<dbReference type="GO" id="GO:0006888">
    <property type="term" value="P:endoplasmic reticulum to Golgi vesicle-mediated transport"/>
    <property type="evidence" value="ECO:0007669"/>
    <property type="project" value="InterPro"/>
</dbReference>
<dbReference type="Gene3D" id="3.30.450.70">
    <property type="match status" value="1"/>
</dbReference>
<gene>
    <name evidence="1" type="ORF">CVT25_003434</name>
</gene>
<dbReference type="Pfam" id="PF04628">
    <property type="entry name" value="Sedlin_N"/>
    <property type="match status" value="1"/>
</dbReference>
<comment type="caution">
    <text evidence="1">The sequence shown here is derived from an EMBL/GenBank/DDBJ whole genome shotgun (WGS) entry which is preliminary data.</text>
</comment>
<reference evidence="1 2" key="1">
    <citation type="journal article" date="2018" name="Evol. Lett.">
        <title>Horizontal gene cluster transfer increased hallucinogenic mushroom diversity.</title>
        <authorList>
            <person name="Reynolds H.T."/>
            <person name="Vijayakumar V."/>
            <person name="Gluck-Thaler E."/>
            <person name="Korotkin H.B."/>
            <person name="Matheny P.B."/>
            <person name="Slot J.C."/>
        </authorList>
    </citation>
    <scope>NUCLEOTIDE SEQUENCE [LARGE SCALE GENOMIC DNA]</scope>
    <source>
        <strain evidence="1 2">2631</strain>
    </source>
</reference>
<dbReference type="Proteomes" id="UP000283269">
    <property type="component" value="Unassembled WGS sequence"/>
</dbReference>
<dbReference type="STRING" id="93625.A0A409WM38"/>
<sequence>MSHHLFLLSPSDTPLYSLTHQSTKPVASVASPLAANLPTWSTSAFAGTLTALSGASSATQHTAGGAVRVGGGQDRHVIQMIANAGLDVIEDVMRKENTMYLKSVDKFNEWTVSAFVTPSSKRMCG</sequence>
<dbReference type="SUPFAM" id="SSF64356">
    <property type="entry name" value="SNARE-like"/>
    <property type="match status" value="1"/>
</dbReference>
<dbReference type="InterPro" id="IPR006722">
    <property type="entry name" value="Sedlin"/>
</dbReference>
<dbReference type="GO" id="GO:0005737">
    <property type="term" value="C:cytoplasm"/>
    <property type="evidence" value="ECO:0007669"/>
    <property type="project" value="GOC"/>
</dbReference>
<proteinExistence type="predicted"/>
<name>A0A409WM38_PSICY</name>
<accession>A0A409WM38</accession>
<evidence type="ECO:0000313" key="2">
    <source>
        <dbReference type="Proteomes" id="UP000283269"/>
    </source>
</evidence>
<keyword evidence="2" id="KW-1185">Reference proteome</keyword>
<evidence type="ECO:0000313" key="1">
    <source>
        <dbReference type="EMBL" id="PPQ79552.1"/>
    </source>
</evidence>